<accession>A0A6S6U2L4</accession>
<sequence>MKHTVIFETQSSCNIKTLNIHVNLLIDLKGPQVRQEG</sequence>
<reference evidence="1" key="1">
    <citation type="submission" date="2020-01" db="EMBL/GenBank/DDBJ databases">
        <authorList>
            <person name="Meier V. D."/>
            <person name="Meier V D."/>
        </authorList>
    </citation>
    <scope>NUCLEOTIDE SEQUENCE</scope>
    <source>
        <strain evidence="1">HLG_WM_MAG_01</strain>
    </source>
</reference>
<proteinExistence type="predicted"/>
<dbReference type="EMBL" id="CACVAS010000117">
    <property type="protein sequence ID" value="CAA6823450.1"/>
    <property type="molecule type" value="Genomic_DNA"/>
</dbReference>
<evidence type="ECO:0000313" key="1">
    <source>
        <dbReference type="EMBL" id="CAA6823450.1"/>
    </source>
</evidence>
<name>A0A6S6U2L4_9BACT</name>
<protein>
    <submittedName>
        <fullName evidence="1">Uncharacterized protein</fullName>
    </submittedName>
</protein>
<organism evidence="1">
    <name type="scientific">uncultured Sulfurovum sp</name>
    <dbReference type="NCBI Taxonomy" id="269237"/>
    <lineage>
        <taxon>Bacteria</taxon>
        <taxon>Pseudomonadati</taxon>
        <taxon>Campylobacterota</taxon>
        <taxon>Epsilonproteobacteria</taxon>
        <taxon>Campylobacterales</taxon>
        <taxon>Sulfurovaceae</taxon>
        <taxon>Sulfurovum</taxon>
        <taxon>environmental samples</taxon>
    </lineage>
</organism>
<dbReference type="AlphaFoldDB" id="A0A6S6U2L4"/>
<gene>
    <name evidence="1" type="ORF">HELGO_WM925</name>
</gene>